<proteinExistence type="inferred from homology"/>
<feature type="transmembrane region" description="Helical" evidence="7">
    <location>
        <begin position="58"/>
        <end position="80"/>
    </location>
</feature>
<dbReference type="InterPro" id="IPR035906">
    <property type="entry name" value="MetI-like_sf"/>
</dbReference>
<dbReference type="InterPro" id="IPR050366">
    <property type="entry name" value="BP-dependent_transpt_permease"/>
</dbReference>
<evidence type="ECO:0000259" key="9">
    <source>
        <dbReference type="PROSITE" id="PS50928"/>
    </source>
</evidence>
<evidence type="ECO:0000256" key="6">
    <source>
        <dbReference type="ARBA" id="ARBA00023136"/>
    </source>
</evidence>
<dbReference type="CDD" id="cd06261">
    <property type="entry name" value="TM_PBP2"/>
    <property type="match status" value="1"/>
</dbReference>
<dbReference type="GO" id="GO:0055085">
    <property type="term" value="P:transmembrane transport"/>
    <property type="evidence" value="ECO:0007669"/>
    <property type="project" value="InterPro"/>
</dbReference>
<keyword evidence="5 7" id="KW-1133">Transmembrane helix</keyword>
<dbReference type="PANTHER" id="PTHR43386:SF1">
    <property type="entry name" value="D,D-DIPEPTIDE TRANSPORT SYSTEM PERMEASE PROTEIN DDPC-RELATED"/>
    <property type="match status" value="1"/>
</dbReference>
<dbReference type="InterPro" id="IPR000515">
    <property type="entry name" value="MetI-like"/>
</dbReference>
<dbReference type="PROSITE" id="PS50928">
    <property type="entry name" value="ABC_TM1"/>
    <property type="match status" value="1"/>
</dbReference>
<comment type="similarity">
    <text evidence="7">Belongs to the binding-protein-dependent transport system permease family.</text>
</comment>
<keyword evidence="4 7" id="KW-0812">Transmembrane</keyword>
<feature type="domain" description="ABC transmembrane type-1" evidence="9">
    <location>
        <begin position="118"/>
        <end position="306"/>
    </location>
</feature>
<dbReference type="Pfam" id="PF00528">
    <property type="entry name" value="BPD_transp_1"/>
    <property type="match status" value="1"/>
</dbReference>
<evidence type="ECO:0000256" key="7">
    <source>
        <dbReference type="RuleBase" id="RU363032"/>
    </source>
</evidence>
<dbReference type="AlphaFoldDB" id="A0A6N9YPP4"/>
<dbReference type="EMBL" id="JAAGOB010000009">
    <property type="protein sequence ID" value="NED97031.1"/>
    <property type="molecule type" value="Genomic_DNA"/>
</dbReference>
<dbReference type="PANTHER" id="PTHR43386">
    <property type="entry name" value="OLIGOPEPTIDE TRANSPORT SYSTEM PERMEASE PROTEIN APPC"/>
    <property type="match status" value="1"/>
</dbReference>
<keyword evidence="3" id="KW-1003">Cell membrane</keyword>
<organism evidence="10 11">
    <name type="scientific">Phytoactinopolyspora alkaliphila</name>
    <dbReference type="NCBI Taxonomy" id="1783498"/>
    <lineage>
        <taxon>Bacteria</taxon>
        <taxon>Bacillati</taxon>
        <taxon>Actinomycetota</taxon>
        <taxon>Actinomycetes</taxon>
        <taxon>Jiangellales</taxon>
        <taxon>Jiangellaceae</taxon>
        <taxon>Phytoactinopolyspora</taxon>
    </lineage>
</organism>
<protein>
    <submittedName>
        <fullName evidence="10">ABC transporter permease</fullName>
    </submittedName>
</protein>
<gene>
    <name evidence="10" type="ORF">G1H11_17140</name>
</gene>
<dbReference type="Gene3D" id="1.10.3720.10">
    <property type="entry name" value="MetI-like"/>
    <property type="match status" value="1"/>
</dbReference>
<keyword evidence="11" id="KW-1185">Reference proteome</keyword>
<reference evidence="10 11" key="1">
    <citation type="submission" date="2020-02" db="EMBL/GenBank/DDBJ databases">
        <authorList>
            <person name="Li X.-J."/>
            <person name="Feng X.-M."/>
        </authorList>
    </citation>
    <scope>NUCLEOTIDE SEQUENCE [LARGE SCALE GENOMIC DNA]</scope>
    <source>
        <strain evidence="10 11">CGMCC 4.7225</strain>
    </source>
</reference>
<comment type="subcellular location">
    <subcellularLocation>
        <location evidence="1 7">Cell membrane</location>
        <topology evidence="1 7">Multi-pass membrane protein</topology>
    </subcellularLocation>
</comment>
<evidence type="ECO:0000313" key="10">
    <source>
        <dbReference type="EMBL" id="NED97031.1"/>
    </source>
</evidence>
<feature type="transmembrane region" description="Helical" evidence="7">
    <location>
        <begin position="183"/>
        <end position="200"/>
    </location>
</feature>
<evidence type="ECO:0000256" key="8">
    <source>
        <dbReference type="SAM" id="MobiDB-lite"/>
    </source>
</evidence>
<feature type="region of interest" description="Disordered" evidence="8">
    <location>
        <begin position="1"/>
        <end position="32"/>
    </location>
</feature>
<comment type="caution">
    <text evidence="10">The sequence shown here is derived from an EMBL/GenBank/DDBJ whole genome shotgun (WGS) entry which is preliminary data.</text>
</comment>
<evidence type="ECO:0000256" key="3">
    <source>
        <dbReference type="ARBA" id="ARBA00022475"/>
    </source>
</evidence>
<evidence type="ECO:0000256" key="2">
    <source>
        <dbReference type="ARBA" id="ARBA00022448"/>
    </source>
</evidence>
<keyword evidence="2 7" id="KW-0813">Transport</keyword>
<dbReference type="Proteomes" id="UP000469185">
    <property type="component" value="Unassembled WGS sequence"/>
</dbReference>
<sequence>MTGPRIDLTPSESGDPVTTGTVPPAPGGDPRTQRLLERRRWAGRLRVRSVSSTWRQPSVVFALILLGVWMLAAALAPVVAPFDPVTQSANLYASPSAEHWFGTDELGRDVFSRVVHGARLSLPVAVIIVGVALAIGAVLGLLAGYLGRAADEVIMRVTDLVFAFPQIILAMAVAAAFGPSTRNAVLALIIVSWPTYARVIRSSVLSVRGADYLAASRLLGVGPVMALRRDVVPNAVGPAVVLATLELGNAVLMLAALSFLGLGPRPPAPEWGAMIAAGSRDLSMWWVSVFPGLAILTVVLAFNILGDALRDRLDPRYAKGLS</sequence>
<name>A0A6N9YPP4_9ACTN</name>
<feature type="transmembrane region" description="Helical" evidence="7">
    <location>
        <begin position="235"/>
        <end position="263"/>
    </location>
</feature>
<feature type="transmembrane region" description="Helical" evidence="7">
    <location>
        <begin position="157"/>
        <end position="177"/>
    </location>
</feature>
<keyword evidence="6 7" id="KW-0472">Membrane</keyword>
<evidence type="ECO:0000256" key="5">
    <source>
        <dbReference type="ARBA" id="ARBA00022989"/>
    </source>
</evidence>
<feature type="transmembrane region" description="Helical" evidence="7">
    <location>
        <begin position="283"/>
        <end position="306"/>
    </location>
</feature>
<evidence type="ECO:0000313" key="11">
    <source>
        <dbReference type="Proteomes" id="UP000469185"/>
    </source>
</evidence>
<accession>A0A6N9YPP4</accession>
<dbReference type="GO" id="GO:0005886">
    <property type="term" value="C:plasma membrane"/>
    <property type="evidence" value="ECO:0007669"/>
    <property type="project" value="UniProtKB-SubCell"/>
</dbReference>
<dbReference type="SUPFAM" id="SSF161098">
    <property type="entry name" value="MetI-like"/>
    <property type="match status" value="1"/>
</dbReference>
<feature type="transmembrane region" description="Helical" evidence="7">
    <location>
        <begin position="120"/>
        <end position="145"/>
    </location>
</feature>
<evidence type="ECO:0000256" key="1">
    <source>
        <dbReference type="ARBA" id="ARBA00004651"/>
    </source>
</evidence>
<dbReference type="RefSeq" id="WP_163819812.1">
    <property type="nucleotide sequence ID" value="NZ_JAAGOB010000009.1"/>
</dbReference>
<evidence type="ECO:0000256" key="4">
    <source>
        <dbReference type="ARBA" id="ARBA00022692"/>
    </source>
</evidence>